<evidence type="ECO:0000313" key="4">
    <source>
        <dbReference type="Proteomes" id="UP001634394"/>
    </source>
</evidence>
<protein>
    <submittedName>
        <fullName evidence="2">Uncharacterized protein</fullName>
    </submittedName>
</protein>
<dbReference type="EMBL" id="JBJQND010000004">
    <property type="protein sequence ID" value="KAL3880587.1"/>
    <property type="molecule type" value="Genomic_DNA"/>
</dbReference>
<gene>
    <name evidence="2" type="ORF">ACJMK2_032816</name>
    <name evidence="3" type="ORF">ACJMK2_032831</name>
</gene>
<feature type="region of interest" description="Disordered" evidence="1">
    <location>
        <begin position="56"/>
        <end position="77"/>
    </location>
</feature>
<comment type="caution">
    <text evidence="2">The sequence shown here is derived from an EMBL/GenBank/DDBJ whole genome shotgun (WGS) entry which is preliminary data.</text>
</comment>
<dbReference type="Proteomes" id="UP001634394">
    <property type="component" value="Unassembled WGS sequence"/>
</dbReference>
<evidence type="ECO:0000313" key="3">
    <source>
        <dbReference type="EMBL" id="KAL3880604.1"/>
    </source>
</evidence>
<evidence type="ECO:0000256" key="1">
    <source>
        <dbReference type="SAM" id="MobiDB-lite"/>
    </source>
</evidence>
<accession>A0ABD3X3I4</accession>
<proteinExistence type="predicted"/>
<dbReference type="EMBL" id="JBJQND010000004">
    <property type="protein sequence ID" value="KAL3880604.1"/>
    <property type="molecule type" value="Genomic_DNA"/>
</dbReference>
<organism evidence="2 4">
    <name type="scientific">Sinanodonta woodiana</name>
    <name type="common">Chinese pond mussel</name>
    <name type="synonym">Anodonta woodiana</name>
    <dbReference type="NCBI Taxonomy" id="1069815"/>
    <lineage>
        <taxon>Eukaryota</taxon>
        <taxon>Metazoa</taxon>
        <taxon>Spiralia</taxon>
        <taxon>Lophotrochozoa</taxon>
        <taxon>Mollusca</taxon>
        <taxon>Bivalvia</taxon>
        <taxon>Autobranchia</taxon>
        <taxon>Heteroconchia</taxon>
        <taxon>Palaeoheterodonta</taxon>
        <taxon>Unionida</taxon>
        <taxon>Unionoidea</taxon>
        <taxon>Unionidae</taxon>
        <taxon>Unioninae</taxon>
        <taxon>Sinanodonta</taxon>
    </lineage>
</organism>
<name>A0ABD3X3I4_SINWO</name>
<dbReference type="AlphaFoldDB" id="A0ABD3X3I4"/>
<reference evidence="2 4" key="1">
    <citation type="submission" date="2024-11" db="EMBL/GenBank/DDBJ databases">
        <title>Chromosome-level genome assembly of the freshwater bivalve Anodonta woodiana.</title>
        <authorList>
            <person name="Chen X."/>
        </authorList>
    </citation>
    <scope>NUCLEOTIDE SEQUENCE [LARGE SCALE GENOMIC DNA]</scope>
    <source>
        <strain evidence="2">MN2024</strain>
        <tissue evidence="2">Gills</tissue>
    </source>
</reference>
<sequence length="145" mass="16558">MPDLATIYRPSFMPLRWPGLTVLLGKLVLTKNVCGEEEQHKYSHDMISDMVFDRPSPFEPKFNSDKSNEKAATDKPTPIQQFINHSDLQEFVSNSAVKDIWECRGTMLYKMLHAPEESRCPADEIPHQEHTLDSANPILMPLSCN</sequence>
<keyword evidence="4" id="KW-1185">Reference proteome</keyword>
<evidence type="ECO:0000313" key="2">
    <source>
        <dbReference type="EMBL" id="KAL3880587.1"/>
    </source>
</evidence>
<feature type="compositionally biased region" description="Basic and acidic residues" evidence="1">
    <location>
        <begin position="62"/>
        <end position="73"/>
    </location>
</feature>